<accession>A0AAN6SW37</accession>
<keyword evidence="5 6" id="KW-0408">Iron</keyword>
<organism evidence="7 8">
    <name type="scientific">Parathielavia hyrcaniae</name>
    <dbReference type="NCBI Taxonomy" id="113614"/>
    <lineage>
        <taxon>Eukaryota</taxon>
        <taxon>Fungi</taxon>
        <taxon>Dikarya</taxon>
        <taxon>Ascomycota</taxon>
        <taxon>Pezizomycotina</taxon>
        <taxon>Sordariomycetes</taxon>
        <taxon>Sordariomycetidae</taxon>
        <taxon>Sordariales</taxon>
        <taxon>Chaetomiaceae</taxon>
        <taxon>Parathielavia</taxon>
    </lineage>
</organism>
<comment type="caution">
    <text evidence="7">The sequence shown here is derived from an EMBL/GenBank/DDBJ whole genome shotgun (WGS) entry which is preliminary data.</text>
</comment>
<name>A0AAN6SW37_9PEZI</name>
<comment type="cofactor">
    <cofactor evidence="1 6">
        <name>heme</name>
        <dbReference type="ChEBI" id="CHEBI:30413"/>
    </cofactor>
</comment>
<evidence type="ECO:0000313" key="7">
    <source>
        <dbReference type="EMBL" id="KAK4096010.1"/>
    </source>
</evidence>
<gene>
    <name evidence="7" type="ORF">N658DRAFT_511567</name>
</gene>
<dbReference type="GO" id="GO:0016705">
    <property type="term" value="F:oxidoreductase activity, acting on paired donors, with incorporation or reduction of molecular oxygen"/>
    <property type="evidence" value="ECO:0007669"/>
    <property type="project" value="InterPro"/>
</dbReference>
<dbReference type="InterPro" id="IPR050121">
    <property type="entry name" value="Cytochrome_P450_monoxygenase"/>
</dbReference>
<dbReference type="GO" id="GO:0020037">
    <property type="term" value="F:heme binding"/>
    <property type="evidence" value="ECO:0007669"/>
    <property type="project" value="InterPro"/>
</dbReference>
<dbReference type="EMBL" id="MU863748">
    <property type="protein sequence ID" value="KAK4096010.1"/>
    <property type="molecule type" value="Genomic_DNA"/>
</dbReference>
<evidence type="ECO:0000256" key="4">
    <source>
        <dbReference type="ARBA" id="ARBA00022723"/>
    </source>
</evidence>
<evidence type="ECO:0000256" key="3">
    <source>
        <dbReference type="ARBA" id="ARBA00022617"/>
    </source>
</evidence>
<dbReference type="InterPro" id="IPR001128">
    <property type="entry name" value="Cyt_P450"/>
</dbReference>
<dbReference type="Proteomes" id="UP001305647">
    <property type="component" value="Unassembled WGS sequence"/>
</dbReference>
<keyword evidence="4 6" id="KW-0479">Metal-binding</keyword>
<feature type="binding site" description="axial binding residue" evidence="6">
    <location>
        <position position="230"/>
    </location>
    <ligand>
        <name>heme</name>
        <dbReference type="ChEBI" id="CHEBI:30413"/>
    </ligand>
    <ligandPart>
        <name>Fe</name>
        <dbReference type="ChEBI" id="CHEBI:18248"/>
    </ligandPart>
</feature>
<dbReference type="GO" id="GO:0005506">
    <property type="term" value="F:iron ion binding"/>
    <property type="evidence" value="ECO:0007669"/>
    <property type="project" value="InterPro"/>
</dbReference>
<dbReference type="InterPro" id="IPR002401">
    <property type="entry name" value="Cyt_P450_E_grp-I"/>
</dbReference>
<reference evidence="7" key="1">
    <citation type="journal article" date="2023" name="Mol. Phylogenet. Evol.">
        <title>Genome-scale phylogeny and comparative genomics of the fungal order Sordariales.</title>
        <authorList>
            <person name="Hensen N."/>
            <person name="Bonometti L."/>
            <person name="Westerberg I."/>
            <person name="Brannstrom I.O."/>
            <person name="Guillou S."/>
            <person name="Cros-Aarteil S."/>
            <person name="Calhoun S."/>
            <person name="Haridas S."/>
            <person name="Kuo A."/>
            <person name="Mondo S."/>
            <person name="Pangilinan J."/>
            <person name="Riley R."/>
            <person name="LaButti K."/>
            <person name="Andreopoulos B."/>
            <person name="Lipzen A."/>
            <person name="Chen C."/>
            <person name="Yan M."/>
            <person name="Daum C."/>
            <person name="Ng V."/>
            <person name="Clum A."/>
            <person name="Steindorff A."/>
            <person name="Ohm R.A."/>
            <person name="Martin F."/>
            <person name="Silar P."/>
            <person name="Natvig D.O."/>
            <person name="Lalanne C."/>
            <person name="Gautier V."/>
            <person name="Ament-Velasquez S.L."/>
            <person name="Kruys A."/>
            <person name="Hutchinson M.I."/>
            <person name="Powell A.J."/>
            <person name="Barry K."/>
            <person name="Miller A.N."/>
            <person name="Grigoriev I.V."/>
            <person name="Debuchy R."/>
            <person name="Gladieux P."/>
            <person name="Hiltunen Thoren M."/>
            <person name="Johannesson H."/>
        </authorList>
    </citation>
    <scope>NUCLEOTIDE SEQUENCE</scope>
    <source>
        <strain evidence="7">CBS 757.83</strain>
    </source>
</reference>
<dbReference type="InterPro" id="IPR036396">
    <property type="entry name" value="Cyt_P450_sf"/>
</dbReference>
<proteinExistence type="inferred from homology"/>
<sequence length="234" mass="25963">MHAKYSTIRNCLSRFSPLNIFLGLFLLGRLTTDKINRRLARGDLTGVRSDLLSPLVGKLDEKGGAKGTITKAELTTNQLAFSIADCQLTTVALATATYLLLRDPPKWQRLVDKIRGQFTGNDQITVQSTHGLGYLKAVIDETMRFRHPTPISLPRCMPPEGRTVDGQLIPGYTIIGVNLQNIQTTPTLWVESHAFHPERFLPGSDPRYDHRFGTDVKAAFMPFSAGPRNCQGSK</sequence>
<keyword evidence="3 6" id="KW-0349">Heme</keyword>
<dbReference type="Pfam" id="PF00067">
    <property type="entry name" value="p450"/>
    <property type="match status" value="1"/>
</dbReference>
<evidence type="ECO:0000256" key="1">
    <source>
        <dbReference type="ARBA" id="ARBA00001971"/>
    </source>
</evidence>
<evidence type="ECO:0000256" key="6">
    <source>
        <dbReference type="PIRSR" id="PIRSR602401-1"/>
    </source>
</evidence>
<reference evidence="7" key="2">
    <citation type="submission" date="2023-05" db="EMBL/GenBank/DDBJ databases">
        <authorList>
            <consortium name="Lawrence Berkeley National Laboratory"/>
            <person name="Steindorff A."/>
            <person name="Hensen N."/>
            <person name="Bonometti L."/>
            <person name="Westerberg I."/>
            <person name="Brannstrom I.O."/>
            <person name="Guillou S."/>
            <person name="Cros-Aarteil S."/>
            <person name="Calhoun S."/>
            <person name="Haridas S."/>
            <person name="Kuo A."/>
            <person name="Mondo S."/>
            <person name="Pangilinan J."/>
            <person name="Riley R."/>
            <person name="Labutti K."/>
            <person name="Andreopoulos B."/>
            <person name="Lipzen A."/>
            <person name="Chen C."/>
            <person name="Yanf M."/>
            <person name="Daum C."/>
            <person name="Ng V."/>
            <person name="Clum A."/>
            <person name="Ohm R."/>
            <person name="Martin F."/>
            <person name="Silar P."/>
            <person name="Natvig D."/>
            <person name="Lalanne C."/>
            <person name="Gautier V."/>
            <person name="Ament-Velasquez S.L."/>
            <person name="Kruys A."/>
            <person name="Hutchinson M.I."/>
            <person name="Powell A.J."/>
            <person name="Barry K."/>
            <person name="Miller A.N."/>
            <person name="Grigoriev I.V."/>
            <person name="Debuchy R."/>
            <person name="Gladieux P."/>
            <person name="Thoren M.H."/>
            <person name="Johannesson H."/>
        </authorList>
    </citation>
    <scope>NUCLEOTIDE SEQUENCE</scope>
    <source>
        <strain evidence="7">CBS 757.83</strain>
    </source>
</reference>
<dbReference type="SUPFAM" id="SSF48264">
    <property type="entry name" value="Cytochrome P450"/>
    <property type="match status" value="1"/>
</dbReference>
<comment type="similarity">
    <text evidence="2">Belongs to the cytochrome P450 family.</text>
</comment>
<dbReference type="Gene3D" id="1.10.630.10">
    <property type="entry name" value="Cytochrome P450"/>
    <property type="match status" value="1"/>
</dbReference>
<evidence type="ECO:0000313" key="8">
    <source>
        <dbReference type="Proteomes" id="UP001305647"/>
    </source>
</evidence>
<dbReference type="PANTHER" id="PTHR24305:SF210">
    <property type="entry name" value="CYTOCHROME P450 MONOOXYGENASE ASQL-RELATED"/>
    <property type="match status" value="1"/>
</dbReference>
<dbReference type="GO" id="GO:0004497">
    <property type="term" value="F:monooxygenase activity"/>
    <property type="evidence" value="ECO:0007669"/>
    <property type="project" value="InterPro"/>
</dbReference>
<dbReference type="AlphaFoldDB" id="A0AAN6SW37"/>
<keyword evidence="8" id="KW-1185">Reference proteome</keyword>
<protein>
    <submittedName>
        <fullName evidence="7">Cytochrome P450</fullName>
    </submittedName>
</protein>
<evidence type="ECO:0000256" key="2">
    <source>
        <dbReference type="ARBA" id="ARBA00010617"/>
    </source>
</evidence>
<evidence type="ECO:0000256" key="5">
    <source>
        <dbReference type="ARBA" id="ARBA00023004"/>
    </source>
</evidence>
<dbReference type="PRINTS" id="PR00463">
    <property type="entry name" value="EP450I"/>
</dbReference>
<dbReference type="PANTHER" id="PTHR24305">
    <property type="entry name" value="CYTOCHROME P450"/>
    <property type="match status" value="1"/>
</dbReference>